<dbReference type="EMBL" id="DSLG01000008">
    <property type="protein sequence ID" value="HEA87905.1"/>
    <property type="molecule type" value="Genomic_DNA"/>
</dbReference>
<dbReference type="EMBL" id="DSTU01000004">
    <property type="protein sequence ID" value="HFJ53743.1"/>
    <property type="molecule type" value="Genomic_DNA"/>
</dbReference>
<name>A0A7C1SKS8_UNCW3</name>
<protein>
    <submittedName>
        <fullName evidence="1">Cytoplasmic protein</fullName>
    </submittedName>
</protein>
<dbReference type="Gene3D" id="3.40.1260.10">
    <property type="entry name" value="DsrEFH-like"/>
    <property type="match status" value="1"/>
</dbReference>
<dbReference type="AlphaFoldDB" id="A0A7C1SKS8"/>
<accession>A0A7C1SKS8</accession>
<evidence type="ECO:0000313" key="1">
    <source>
        <dbReference type="EMBL" id="HEA87905.1"/>
    </source>
</evidence>
<gene>
    <name evidence="1" type="ORF">ENP94_07880</name>
    <name evidence="2" type="ORF">ENS16_03525</name>
</gene>
<sequence length="117" mass="12916">MEKRRVAIFAFNSEPVVFAHCLLNGLGMQAQGWEVKVVIEGDATKQVSLLRNETKPFAALWQKAKSAGIIDCVCEACARKNTVVPAVREQGLKLCNELEGHPSIGRYIEQGCQVLIF</sequence>
<dbReference type="SUPFAM" id="SSF75169">
    <property type="entry name" value="DsrEFH-like"/>
    <property type="match status" value="1"/>
</dbReference>
<proteinExistence type="predicted"/>
<dbReference type="InterPro" id="IPR027396">
    <property type="entry name" value="DsrEFH-like"/>
</dbReference>
<reference evidence="1" key="1">
    <citation type="journal article" date="2020" name="mSystems">
        <title>Genome- and Community-Level Interaction Insights into Carbon Utilization and Element Cycling Functions of Hydrothermarchaeota in Hydrothermal Sediment.</title>
        <authorList>
            <person name="Zhou Z."/>
            <person name="Liu Y."/>
            <person name="Xu W."/>
            <person name="Pan J."/>
            <person name="Luo Z.H."/>
            <person name="Li M."/>
        </authorList>
    </citation>
    <scope>NUCLEOTIDE SEQUENCE [LARGE SCALE GENOMIC DNA]</scope>
    <source>
        <strain evidence="1">SpSt-265</strain>
        <strain evidence="2">SpSt-465</strain>
    </source>
</reference>
<comment type="caution">
    <text evidence="1">The sequence shown here is derived from an EMBL/GenBank/DDBJ whole genome shotgun (WGS) entry which is preliminary data.</text>
</comment>
<evidence type="ECO:0000313" key="2">
    <source>
        <dbReference type="EMBL" id="HFJ53743.1"/>
    </source>
</evidence>
<organism evidence="1">
    <name type="scientific">candidate division WOR-3 bacterium</name>
    <dbReference type="NCBI Taxonomy" id="2052148"/>
    <lineage>
        <taxon>Bacteria</taxon>
        <taxon>Bacteria division WOR-3</taxon>
    </lineage>
</organism>